<dbReference type="SUPFAM" id="SSF53448">
    <property type="entry name" value="Nucleotide-diphospho-sugar transferases"/>
    <property type="match status" value="1"/>
</dbReference>
<reference evidence="2" key="1">
    <citation type="submission" date="2021-02" db="EMBL/GenBank/DDBJ databases">
        <title>Genome-Resolved Metagenomics of a Microbial Community Performing Photosynthetic Biological Nutrient Removal.</title>
        <authorList>
            <person name="Mcdaniel E.A."/>
        </authorList>
    </citation>
    <scope>NUCLEOTIDE SEQUENCE</scope>
    <source>
        <strain evidence="2">UWPOB_OBS1</strain>
    </source>
</reference>
<organism evidence="2 3">
    <name type="scientific">Candidatus Obscuribacter phosphatis</name>
    <dbReference type="NCBI Taxonomy" id="1906157"/>
    <lineage>
        <taxon>Bacteria</taxon>
        <taxon>Bacillati</taxon>
        <taxon>Candidatus Melainabacteria</taxon>
        <taxon>Candidatus Obscuribacterales</taxon>
        <taxon>Candidatus Obscuribacteraceae</taxon>
        <taxon>Candidatus Obscuribacter</taxon>
    </lineage>
</organism>
<gene>
    <name evidence="2" type="ORF">J0M35_07330</name>
</gene>
<keyword evidence="1" id="KW-0812">Transmembrane</keyword>
<dbReference type="EMBL" id="JAFLCK010000008">
    <property type="protein sequence ID" value="MBN8660159.1"/>
    <property type="molecule type" value="Genomic_DNA"/>
</dbReference>
<sequence>MSNSERVFDFDVSVVIVNWKTPKLLARCLDSLKEDPGYERFELIVVDNNSGDESVPMLKEQFPFVRLIENKENAGFSKGCNQAIVVAKGRHILLLNPDSVIIKDAISTMCRYLDENPAVGAVGPKVLNPDGTLQLACRRSFPSVSASFFRLTYLSHLFPNHPAVSRYNLTYADPDDFLDVDALSGSCMMVRHTVIDKIGLLDEDIFMFGEDIDWCWRVKEAGFSVMYIPTAAVYHIHGAASRKRVIGTTINLHKGMEVFYRKHLAKKYWAPFNWLVYAAIWLRAAIFIVVNLLKAFIKGLIKREEVI</sequence>
<keyword evidence="1" id="KW-0472">Membrane</keyword>
<dbReference type="InterPro" id="IPR029044">
    <property type="entry name" value="Nucleotide-diphossugar_trans"/>
</dbReference>
<protein>
    <submittedName>
        <fullName evidence="2">Glycosyltransferase family 2 protein</fullName>
    </submittedName>
</protein>
<evidence type="ECO:0000256" key="1">
    <source>
        <dbReference type="SAM" id="Phobius"/>
    </source>
</evidence>
<evidence type="ECO:0000313" key="2">
    <source>
        <dbReference type="EMBL" id="MBN8660159.1"/>
    </source>
</evidence>
<dbReference type="PANTHER" id="PTHR43179:SF7">
    <property type="entry name" value="RHAMNOSYLTRANSFERASE WBBL"/>
    <property type="match status" value="1"/>
</dbReference>
<dbReference type="PANTHER" id="PTHR43179">
    <property type="entry name" value="RHAMNOSYLTRANSFERASE WBBL"/>
    <property type="match status" value="1"/>
</dbReference>
<accession>A0A8J7TL29</accession>
<dbReference type="Pfam" id="PF13641">
    <property type="entry name" value="Glyco_tranf_2_3"/>
    <property type="match status" value="1"/>
</dbReference>
<name>A0A8J7TL29_9BACT</name>
<proteinExistence type="predicted"/>
<dbReference type="AlphaFoldDB" id="A0A8J7TL29"/>
<dbReference type="Proteomes" id="UP000664277">
    <property type="component" value="Unassembled WGS sequence"/>
</dbReference>
<keyword evidence="1" id="KW-1133">Transmembrane helix</keyword>
<comment type="caution">
    <text evidence="2">The sequence shown here is derived from an EMBL/GenBank/DDBJ whole genome shotgun (WGS) entry which is preliminary data.</text>
</comment>
<feature type="transmembrane region" description="Helical" evidence="1">
    <location>
        <begin position="274"/>
        <end position="293"/>
    </location>
</feature>
<dbReference type="CDD" id="cd04186">
    <property type="entry name" value="GT_2_like_c"/>
    <property type="match status" value="1"/>
</dbReference>
<evidence type="ECO:0000313" key="3">
    <source>
        <dbReference type="Proteomes" id="UP000664277"/>
    </source>
</evidence>
<dbReference type="Gene3D" id="3.90.550.10">
    <property type="entry name" value="Spore Coat Polysaccharide Biosynthesis Protein SpsA, Chain A"/>
    <property type="match status" value="1"/>
</dbReference>